<reference evidence="2 3" key="1">
    <citation type="submission" date="2024-07" db="EMBL/GenBank/DDBJ databases">
        <title>Section-level genome sequencing and comparative genomics of Aspergillus sections Usti and Cavernicolus.</title>
        <authorList>
            <consortium name="Lawrence Berkeley National Laboratory"/>
            <person name="Nybo J.L."/>
            <person name="Vesth T.C."/>
            <person name="Theobald S."/>
            <person name="Frisvad J.C."/>
            <person name="Larsen T.O."/>
            <person name="Kjaerboelling I."/>
            <person name="Rothschild-Mancinelli K."/>
            <person name="Lyhne E.K."/>
            <person name="Kogle M.E."/>
            <person name="Barry K."/>
            <person name="Clum A."/>
            <person name="Na H."/>
            <person name="Ledsgaard L."/>
            <person name="Lin J."/>
            <person name="Lipzen A."/>
            <person name="Kuo A."/>
            <person name="Riley R."/>
            <person name="Mondo S."/>
            <person name="Labutti K."/>
            <person name="Haridas S."/>
            <person name="Pangalinan J."/>
            <person name="Salamov A.A."/>
            <person name="Simmons B.A."/>
            <person name="Magnuson J.K."/>
            <person name="Chen J."/>
            <person name="Drula E."/>
            <person name="Henrissat B."/>
            <person name="Wiebenga A."/>
            <person name="Lubbers R.J."/>
            <person name="Gomes A.C."/>
            <person name="Makela M.R."/>
            <person name="Stajich J."/>
            <person name="Grigoriev I.V."/>
            <person name="Mortensen U.H."/>
            <person name="De Vries R.P."/>
            <person name="Baker S.E."/>
            <person name="Andersen M.R."/>
        </authorList>
    </citation>
    <scope>NUCLEOTIDE SEQUENCE [LARGE SCALE GENOMIC DNA]</scope>
    <source>
        <strain evidence="2 3">CBS 123904</strain>
    </source>
</reference>
<name>A0ABR4JXG7_9EURO</name>
<dbReference type="Proteomes" id="UP001610446">
    <property type="component" value="Unassembled WGS sequence"/>
</dbReference>
<protein>
    <submittedName>
        <fullName evidence="2">Uncharacterized protein</fullName>
    </submittedName>
</protein>
<comment type="caution">
    <text evidence="2">The sequence shown here is derived from an EMBL/GenBank/DDBJ whole genome shotgun (WGS) entry which is preliminary data.</text>
</comment>
<evidence type="ECO:0000313" key="3">
    <source>
        <dbReference type="Proteomes" id="UP001610446"/>
    </source>
</evidence>
<accession>A0ABR4JXG7</accession>
<evidence type="ECO:0000256" key="1">
    <source>
        <dbReference type="SAM" id="Phobius"/>
    </source>
</evidence>
<organism evidence="2 3">
    <name type="scientific">Aspergillus pseudoustus</name>
    <dbReference type="NCBI Taxonomy" id="1810923"/>
    <lineage>
        <taxon>Eukaryota</taxon>
        <taxon>Fungi</taxon>
        <taxon>Dikarya</taxon>
        <taxon>Ascomycota</taxon>
        <taxon>Pezizomycotina</taxon>
        <taxon>Eurotiomycetes</taxon>
        <taxon>Eurotiomycetidae</taxon>
        <taxon>Eurotiales</taxon>
        <taxon>Aspergillaceae</taxon>
        <taxon>Aspergillus</taxon>
        <taxon>Aspergillus subgen. Nidulantes</taxon>
    </lineage>
</organism>
<proteinExistence type="predicted"/>
<evidence type="ECO:0000313" key="2">
    <source>
        <dbReference type="EMBL" id="KAL2844750.1"/>
    </source>
</evidence>
<feature type="transmembrane region" description="Helical" evidence="1">
    <location>
        <begin position="12"/>
        <end position="32"/>
    </location>
</feature>
<sequence length="141" mass="15577">MTWSISDAVAFVTLIIAIPTSVVGVWTLFLHLQRSQRARQARLFYTASGTDETDPSTEHEIPLLQQRSPLSLTPTPLPPTITTLHPALTVSTPPGNNPEFQTAADTMQYSYFIYSGRLHVNRTSTQPLSPTDADPRSVQEV</sequence>
<keyword evidence="1" id="KW-1133">Transmembrane helix</keyword>
<keyword evidence="1" id="KW-0472">Membrane</keyword>
<keyword evidence="1" id="KW-0812">Transmembrane</keyword>
<dbReference type="EMBL" id="JBFXLU010000078">
    <property type="protein sequence ID" value="KAL2844750.1"/>
    <property type="molecule type" value="Genomic_DNA"/>
</dbReference>
<keyword evidence="3" id="KW-1185">Reference proteome</keyword>
<gene>
    <name evidence="2" type="ORF">BJY01DRAFT_214758</name>
</gene>